<name>A0A323V1D7_9RHOO</name>
<feature type="domain" description="ChsH2 rubredoxin-like zinc ribbon" evidence="2">
    <location>
        <begin position="239"/>
        <end position="274"/>
    </location>
</feature>
<accession>A0A323V1D7</accession>
<dbReference type="EMBL" id="QKOE01000001">
    <property type="protein sequence ID" value="PZA18639.1"/>
    <property type="molecule type" value="Genomic_DNA"/>
</dbReference>
<dbReference type="Pfam" id="PF12172">
    <property type="entry name" value="zf-ChsH2"/>
    <property type="match status" value="1"/>
</dbReference>
<comment type="caution">
    <text evidence="4">The sequence shown here is derived from an EMBL/GenBank/DDBJ whole genome shotgun (WGS) entry which is preliminary data.</text>
</comment>
<dbReference type="Gene3D" id="3.10.129.10">
    <property type="entry name" value="Hotdog Thioesterase"/>
    <property type="match status" value="1"/>
</dbReference>
<dbReference type="SUPFAM" id="SSF54637">
    <property type="entry name" value="Thioesterase/thiol ester dehydrase-isomerase"/>
    <property type="match status" value="1"/>
</dbReference>
<dbReference type="InterPro" id="IPR012340">
    <property type="entry name" value="NA-bd_OB-fold"/>
</dbReference>
<dbReference type="InterPro" id="IPR002878">
    <property type="entry name" value="ChsH2_C"/>
</dbReference>
<dbReference type="AlphaFoldDB" id="A0A323V1D7"/>
<dbReference type="InterPro" id="IPR029069">
    <property type="entry name" value="HotDog_dom_sf"/>
</dbReference>
<evidence type="ECO:0000259" key="2">
    <source>
        <dbReference type="Pfam" id="PF12172"/>
    </source>
</evidence>
<dbReference type="Pfam" id="PF13452">
    <property type="entry name" value="FAS1_DH_region"/>
    <property type="match status" value="1"/>
</dbReference>
<dbReference type="InterPro" id="IPR052513">
    <property type="entry name" value="Thioester_dehydratase-like"/>
</dbReference>
<dbReference type="Gene3D" id="6.10.30.10">
    <property type="match status" value="1"/>
</dbReference>
<dbReference type="PANTHER" id="PTHR34075:SF5">
    <property type="entry name" value="BLR3430 PROTEIN"/>
    <property type="match status" value="1"/>
</dbReference>
<evidence type="ECO:0000259" key="3">
    <source>
        <dbReference type="Pfam" id="PF13452"/>
    </source>
</evidence>
<keyword evidence="5" id="KW-1185">Reference proteome</keyword>
<dbReference type="InterPro" id="IPR022002">
    <property type="entry name" value="ChsH2_Znr"/>
</dbReference>
<keyword evidence="4" id="KW-0238">DNA-binding</keyword>
<sequence length="356" mass="39786">MCPQGRRFRSRHGPAGAAISAWRLTQLQETNLAEQEWMSEVRAKVGREYGRVYAWDEVNAPMIRQWCEVMGVDNPLYLDADHAATTEFGGIVAPPAMLQAWCLEGLHMNNYAPGSTDENPYEVLKTLEAHGYPSVVAVNSDLSFERYVKLGEKLYYTTRLDAVGEEKTTALGTGYFVTLIMSFFSQKPEGDEKVGQLLFRVFKFRPANVPKPVEKGAAPAVPKFKRPKPGISDDTRFFWEGVDAGKLLIQRCTCCGTLRHPPAPVCIKCHSFDWDTVEASGKGQLYSFVVMHYPEVPPFEHPNPIGLIELDEGVRLIAGLVGVKRGEIRIGQRVQVEFQSFDDGELTLPMFRPVAA</sequence>
<feature type="domain" description="ChsH2 C-terminal OB-fold" evidence="1">
    <location>
        <begin position="277"/>
        <end position="339"/>
    </location>
</feature>
<dbReference type="PANTHER" id="PTHR34075">
    <property type="entry name" value="BLR3430 PROTEIN"/>
    <property type="match status" value="1"/>
</dbReference>
<feature type="domain" description="FAS1-like dehydratase" evidence="3">
    <location>
        <begin position="45"/>
        <end position="179"/>
    </location>
</feature>
<evidence type="ECO:0000313" key="4">
    <source>
        <dbReference type="EMBL" id="PZA18639.1"/>
    </source>
</evidence>
<dbReference type="OrthoDB" id="5514845at2"/>
<dbReference type="GO" id="GO:0003677">
    <property type="term" value="F:DNA binding"/>
    <property type="evidence" value="ECO:0007669"/>
    <property type="project" value="UniProtKB-KW"/>
</dbReference>
<protein>
    <submittedName>
        <fullName evidence="4">DNA-binding protein</fullName>
    </submittedName>
</protein>
<gene>
    <name evidence="4" type="ORF">DNK49_00360</name>
</gene>
<dbReference type="Proteomes" id="UP000248259">
    <property type="component" value="Unassembled WGS sequence"/>
</dbReference>
<evidence type="ECO:0000259" key="1">
    <source>
        <dbReference type="Pfam" id="PF01796"/>
    </source>
</evidence>
<organism evidence="4 5">
    <name type="scientific">Parazoarcus communis SWub3 = DSM 12120</name>
    <dbReference type="NCBI Taxonomy" id="1121029"/>
    <lineage>
        <taxon>Bacteria</taxon>
        <taxon>Pseudomonadati</taxon>
        <taxon>Pseudomonadota</taxon>
        <taxon>Betaproteobacteria</taxon>
        <taxon>Rhodocyclales</taxon>
        <taxon>Zoogloeaceae</taxon>
        <taxon>Parazoarcus</taxon>
    </lineage>
</organism>
<reference evidence="4 5" key="1">
    <citation type="submission" date="2018-06" db="EMBL/GenBank/DDBJ databases">
        <title>Azoarcus communis strain SWub3 genome.</title>
        <authorList>
            <person name="Zorraquino Salvo V."/>
            <person name="Toubiana D."/>
            <person name="Blumwald E."/>
        </authorList>
    </citation>
    <scope>NUCLEOTIDE SEQUENCE [LARGE SCALE GENOMIC DNA]</scope>
    <source>
        <strain evidence="4 5">SWub3</strain>
    </source>
</reference>
<evidence type="ECO:0000313" key="5">
    <source>
        <dbReference type="Proteomes" id="UP000248259"/>
    </source>
</evidence>
<dbReference type="InterPro" id="IPR039569">
    <property type="entry name" value="FAS1-like_DH_region"/>
</dbReference>
<dbReference type="Pfam" id="PF01796">
    <property type="entry name" value="OB_ChsH2_C"/>
    <property type="match status" value="1"/>
</dbReference>
<dbReference type="SUPFAM" id="SSF50249">
    <property type="entry name" value="Nucleic acid-binding proteins"/>
    <property type="match status" value="1"/>
</dbReference>
<proteinExistence type="predicted"/>